<feature type="non-terminal residue" evidence="1">
    <location>
        <position position="1"/>
    </location>
</feature>
<comment type="caution">
    <text evidence="1">The sequence shown here is derived from an EMBL/GenBank/DDBJ whole genome shotgun (WGS) entry which is preliminary data.</text>
</comment>
<reference evidence="2" key="2">
    <citation type="journal article" date="2018" name="Mol. Plant Microbe Interact.">
        <title>Genome sequence resources for the wheat stripe rust pathogen (Puccinia striiformis f. sp. tritici) and the barley stripe rust pathogen (Puccinia striiformis f. sp. hordei).</title>
        <authorList>
            <person name="Xia C."/>
            <person name="Wang M."/>
            <person name="Yin C."/>
            <person name="Cornejo O.E."/>
            <person name="Hulbert S.H."/>
            <person name="Chen X."/>
        </authorList>
    </citation>
    <scope>NUCLEOTIDE SEQUENCE [LARGE SCALE GENOMIC DNA]</scope>
    <source>
        <strain evidence="2">93-210</strain>
    </source>
</reference>
<organism evidence="1 2">
    <name type="scientific">Puccinia striiformis f. sp. tritici</name>
    <dbReference type="NCBI Taxonomy" id="168172"/>
    <lineage>
        <taxon>Eukaryota</taxon>
        <taxon>Fungi</taxon>
        <taxon>Dikarya</taxon>
        <taxon>Basidiomycota</taxon>
        <taxon>Pucciniomycotina</taxon>
        <taxon>Pucciniomycetes</taxon>
        <taxon>Pucciniales</taxon>
        <taxon>Pucciniaceae</taxon>
        <taxon>Puccinia</taxon>
    </lineage>
</organism>
<proteinExistence type="predicted"/>
<reference evidence="2" key="1">
    <citation type="journal article" date="2018" name="BMC Genomics">
        <title>Genomic insights into host adaptation between the wheat stripe rust pathogen (Puccinia striiformis f. sp. tritici) and the barley stripe rust pathogen (Puccinia striiformis f. sp. hordei).</title>
        <authorList>
            <person name="Xia C."/>
            <person name="Wang M."/>
            <person name="Yin C."/>
            <person name="Cornejo O.E."/>
            <person name="Hulbert S.H."/>
            <person name="Chen X."/>
        </authorList>
    </citation>
    <scope>NUCLEOTIDE SEQUENCE [LARGE SCALE GENOMIC DNA]</scope>
    <source>
        <strain evidence="2">93-210</strain>
    </source>
</reference>
<accession>A0ACC0EG50</accession>
<sequence length="461" mass="53135">GGSHRNFKLLRLRSIKAISKALTPTQPVARHPPHTYQSQIYENQQQMANVVTNAHNPKELEKGVQVGSDMMASLKIQNEPPTPETRMSSWKQWGDGRLTLLKALRAAIPVLESDRENIGWQDILISTQATENMRNDEHQVERDLVPRIRQHILQVSDLFLPSRLEEVLSSKNAEAYTPSISLIATDSTQLKTSVTEAWKPTNNSKKDNYAIQPYSYPDLPMDVDQIRDDLVKLFEGYITLLKEKNPPTDEYKGTTLHELLESVDRLHEDLKDQTRVLRNKWTYVARELEIMHMTVGNCLKPRSACRNSNRDGISNDQNAHPWPTIEDMKKSDIKSFKNYIPLIKICRLLLVKLSKSPSSQKRLTYKMSTADLNKLYLETEGVEEDLRKFTTMILERQVSTALSQFDAFVVYFNFIIKTIENHLSTLRSSADKAFVRDAGLWCLMWKIQYQIAIRNFAPKHR</sequence>
<dbReference type="EMBL" id="CM045870">
    <property type="protein sequence ID" value="KAI7953438.1"/>
    <property type="molecule type" value="Genomic_DNA"/>
</dbReference>
<protein>
    <submittedName>
        <fullName evidence="1">Uncharacterized protein</fullName>
    </submittedName>
</protein>
<dbReference type="Proteomes" id="UP001060170">
    <property type="component" value="Chromosome 6"/>
</dbReference>
<name>A0ACC0EG50_9BASI</name>
<keyword evidence="2" id="KW-1185">Reference proteome</keyword>
<reference evidence="1 2" key="3">
    <citation type="journal article" date="2022" name="Microbiol. Spectr.">
        <title>Folding features and dynamics of 3D genome architecture in plant fungal pathogens.</title>
        <authorList>
            <person name="Xia C."/>
        </authorList>
    </citation>
    <scope>NUCLEOTIDE SEQUENCE [LARGE SCALE GENOMIC DNA]</scope>
    <source>
        <strain evidence="1 2">93-210</strain>
    </source>
</reference>
<evidence type="ECO:0000313" key="1">
    <source>
        <dbReference type="EMBL" id="KAI7953438.1"/>
    </source>
</evidence>
<evidence type="ECO:0000313" key="2">
    <source>
        <dbReference type="Proteomes" id="UP001060170"/>
    </source>
</evidence>
<gene>
    <name evidence="1" type="ORF">MJO28_005985</name>
</gene>